<dbReference type="AlphaFoldDB" id="A0A542ZBD3"/>
<keyword evidence="4" id="KW-1185">Reference proteome</keyword>
<dbReference type="EMBL" id="VFOR01000002">
    <property type="protein sequence ID" value="TQL57626.1"/>
    <property type="molecule type" value="Genomic_DNA"/>
</dbReference>
<evidence type="ECO:0000259" key="2">
    <source>
        <dbReference type="PROSITE" id="PS51462"/>
    </source>
</evidence>
<comment type="similarity">
    <text evidence="1">Belongs to the Nudix hydrolase family.</text>
</comment>
<protein>
    <submittedName>
        <fullName evidence="3">ADP-ribose pyrophosphatase YjhB (NUDIX family)</fullName>
    </submittedName>
</protein>
<gene>
    <name evidence="3" type="ORF">FB460_1461</name>
</gene>
<evidence type="ECO:0000313" key="4">
    <source>
        <dbReference type="Proteomes" id="UP000316196"/>
    </source>
</evidence>
<feature type="domain" description="Nudix hydrolase" evidence="2">
    <location>
        <begin position="47"/>
        <end position="181"/>
    </location>
</feature>
<sequence length="185" mass="20582">MTASLHASCVETLKAWPAPTSEQEALRRRFLDVLEASDEAWSRDNAEAHLTASSLICSEDGSQVVLVFHTGLGRWLQSGGHIEATDASLADAALREAREETGLSSLDIKPEPIQLDRHIVRHHAEDASTYHLDVRFLIIADPDEEPVAESPETPAEWFRTDALPQVDESVRLLVLTAQEYLQYEI</sequence>
<name>A0A542ZBD3_9ACTN</name>
<accession>A0A542ZBD3</accession>
<comment type="caution">
    <text evidence="3">The sequence shown here is derived from an EMBL/GenBank/DDBJ whole genome shotgun (WGS) entry which is preliminary data.</text>
</comment>
<proteinExistence type="inferred from homology"/>
<dbReference type="OrthoDB" id="129709at2"/>
<dbReference type="InterPro" id="IPR015797">
    <property type="entry name" value="NUDIX_hydrolase-like_dom_sf"/>
</dbReference>
<evidence type="ECO:0000313" key="3">
    <source>
        <dbReference type="EMBL" id="TQL57626.1"/>
    </source>
</evidence>
<dbReference type="CDD" id="cd03674">
    <property type="entry name" value="NUDIX_Hydrolase"/>
    <property type="match status" value="1"/>
</dbReference>
<dbReference type="Gene3D" id="3.90.79.10">
    <property type="entry name" value="Nucleoside Triphosphate Pyrophosphohydrolase"/>
    <property type="match status" value="1"/>
</dbReference>
<dbReference type="PANTHER" id="PTHR43736:SF1">
    <property type="entry name" value="DIHYDRONEOPTERIN TRIPHOSPHATE DIPHOSPHATASE"/>
    <property type="match status" value="1"/>
</dbReference>
<dbReference type="RefSeq" id="WP_142093486.1">
    <property type="nucleotide sequence ID" value="NZ_BAAAMD010000003.1"/>
</dbReference>
<reference evidence="3 4" key="1">
    <citation type="submission" date="2019-06" db="EMBL/GenBank/DDBJ databases">
        <title>Sequencing the genomes of 1000 actinobacteria strains.</title>
        <authorList>
            <person name="Klenk H.-P."/>
        </authorList>
    </citation>
    <scope>NUCLEOTIDE SEQUENCE [LARGE SCALE GENOMIC DNA]</scope>
    <source>
        <strain evidence="3 4">DSM 8251</strain>
    </source>
</reference>
<dbReference type="PANTHER" id="PTHR43736">
    <property type="entry name" value="ADP-RIBOSE PYROPHOSPHATASE"/>
    <property type="match status" value="1"/>
</dbReference>
<dbReference type="SUPFAM" id="SSF55811">
    <property type="entry name" value="Nudix"/>
    <property type="match status" value="1"/>
</dbReference>
<dbReference type="InterPro" id="IPR000086">
    <property type="entry name" value="NUDIX_hydrolase_dom"/>
</dbReference>
<dbReference type="Pfam" id="PF00293">
    <property type="entry name" value="NUDIX"/>
    <property type="match status" value="1"/>
</dbReference>
<dbReference type="PROSITE" id="PS51462">
    <property type="entry name" value="NUDIX"/>
    <property type="match status" value="1"/>
</dbReference>
<evidence type="ECO:0000256" key="1">
    <source>
        <dbReference type="ARBA" id="ARBA00005582"/>
    </source>
</evidence>
<dbReference type="Proteomes" id="UP000316196">
    <property type="component" value="Unassembled WGS sequence"/>
</dbReference>
<organism evidence="3 4">
    <name type="scientific">Propioniferax innocua</name>
    <dbReference type="NCBI Taxonomy" id="1753"/>
    <lineage>
        <taxon>Bacteria</taxon>
        <taxon>Bacillati</taxon>
        <taxon>Actinomycetota</taxon>
        <taxon>Actinomycetes</taxon>
        <taxon>Propionibacteriales</taxon>
        <taxon>Propionibacteriaceae</taxon>
        <taxon>Propioniferax</taxon>
    </lineage>
</organism>